<feature type="binding site" evidence="5">
    <location>
        <position position="116"/>
    </location>
    <ligand>
        <name>Mg(2+)</name>
        <dbReference type="ChEBI" id="CHEBI:18420"/>
    </ligand>
</feature>
<evidence type="ECO:0000313" key="6">
    <source>
        <dbReference type="EMBL" id="ERL52296.1"/>
    </source>
</evidence>
<dbReference type="PANTHER" id="PTHR33254:SF4">
    <property type="entry name" value="4-HYDROXY-4-METHYL-2-OXOGLUTARATE ALDOLASE 3-RELATED"/>
    <property type="match status" value="1"/>
</dbReference>
<sequence>MINHRPASLDEHLLAAWNQIPSAHACDCMGRLSGSIGLRAYHGDANLVMCGMAITVRVRPGDNLMIHKAMLMAQPGDVIVVDGAGDLSQAVIGGLMRTTALARQLGGFVINGAVRDLNEWAEGTIPVYALGHTPRGPSKTGPGEVNVPINCAGMAVQPGDLMIGDADGVVSVPRDRLESLLDEVKEHALREENIRQRNAAQGGDEDRINELLRSLGCPV</sequence>
<keyword evidence="5" id="KW-0460">Magnesium</keyword>
<organism evidence="6 7">
    <name type="scientific">Halomonas huangheensis</name>
    <dbReference type="NCBI Taxonomy" id="1178482"/>
    <lineage>
        <taxon>Bacteria</taxon>
        <taxon>Pseudomonadati</taxon>
        <taxon>Pseudomonadota</taxon>
        <taxon>Gammaproteobacteria</taxon>
        <taxon>Oceanospirillales</taxon>
        <taxon>Halomonadaceae</taxon>
        <taxon>Halomonas</taxon>
    </lineage>
</organism>
<feature type="binding site" evidence="5">
    <location>
        <begin position="93"/>
        <end position="96"/>
    </location>
    <ligand>
        <name>substrate</name>
    </ligand>
</feature>
<dbReference type="GO" id="GO:0046872">
    <property type="term" value="F:metal ion binding"/>
    <property type="evidence" value="ECO:0007669"/>
    <property type="project" value="UniProtKB-KW"/>
</dbReference>
<keyword evidence="5" id="KW-0479">Metal-binding</keyword>
<keyword evidence="7" id="KW-1185">Reference proteome</keyword>
<protein>
    <recommendedName>
        <fullName evidence="2">Putative 4-hydroxy-4-methyl-2-oxoglutarate aldolase</fullName>
    </recommendedName>
    <alternativeName>
        <fullName evidence="3">Regulator of ribonuclease activity homolog</fullName>
    </alternativeName>
    <alternativeName>
        <fullName evidence="4">RraA-like protein</fullName>
    </alternativeName>
</protein>
<dbReference type="eggNOG" id="COG0684">
    <property type="taxonomic scope" value="Bacteria"/>
</dbReference>
<comment type="caution">
    <text evidence="6">The sequence shown here is derived from an EMBL/GenBank/DDBJ whole genome shotgun (WGS) entry which is preliminary data.</text>
</comment>
<evidence type="ECO:0000256" key="4">
    <source>
        <dbReference type="ARBA" id="ARBA00030169"/>
    </source>
</evidence>
<accession>W1NAU4</accession>
<dbReference type="SUPFAM" id="SSF89562">
    <property type="entry name" value="RraA-like"/>
    <property type="match status" value="1"/>
</dbReference>
<proteinExistence type="predicted"/>
<dbReference type="InterPro" id="IPR005493">
    <property type="entry name" value="RraA/RraA-like"/>
</dbReference>
<dbReference type="NCBIfam" id="NF004850">
    <property type="entry name" value="PRK06201.1"/>
    <property type="match status" value="1"/>
</dbReference>
<dbReference type="Gene3D" id="3.50.30.40">
    <property type="entry name" value="Ribonuclease E inhibitor RraA/RraA-like"/>
    <property type="match status" value="1"/>
</dbReference>
<gene>
    <name evidence="6" type="ORF">BJB45_10030</name>
</gene>
<dbReference type="AlphaFoldDB" id="W1NAU4"/>
<comment type="cofactor">
    <cofactor evidence="5">
        <name>Mg(2+)</name>
        <dbReference type="ChEBI" id="CHEBI:18420"/>
    </cofactor>
</comment>
<dbReference type="InterPro" id="IPR036704">
    <property type="entry name" value="RraA/RraA-like_sf"/>
</dbReference>
<evidence type="ECO:0000256" key="3">
    <source>
        <dbReference type="ARBA" id="ARBA00029596"/>
    </source>
</evidence>
<comment type="cofactor">
    <cofactor evidence="1">
        <name>a divalent metal cation</name>
        <dbReference type="ChEBI" id="CHEBI:60240"/>
    </cofactor>
</comment>
<dbReference type="EMBL" id="AVBC01000019">
    <property type="protein sequence ID" value="ERL52296.1"/>
    <property type="molecule type" value="Genomic_DNA"/>
</dbReference>
<dbReference type="PANTHER" id="PTHR33254">
    <property type="entry name" value="4-HYDROXY-4-METHYL-2-OXOGLUTARATE ALDOLASE 3-RELATED"/>
    <property type="match status" value="1"/>
</dbReference>
<dbReference type="PATRIC" id="fig|1178482.3.peg.1170"/>
<evidence type="ECO:0000313" key="7">
    <source>
        <dbReference type="Proteomes" id="UP000019113"/>
    </source>
</evidence>
<feature type="binding site" evidence="5">
    <location>
        <position position="115"/>
    </location>
    <ligand>
        <name>substrate</name>
    </ligand>
</feature>
<evidence type="ECO:0000256" key="2">
    <source>
        <dbReference type="ARBA" id="ARBA00016549"/>
    </source>
</evidence>
<reference evidence="6 7" key="1">
    <citation type="submission" date="2013-08" db="EMBL/GenBank/DDBJ databases">
        <title>draft genome of Halomonas huanghegensis, strain BJGMM-B45T.</title>
        <authorList>
            <person name="Miao C."/>
            <person name="Wan Y."/>
            <person name="Jin W."/>
        </authorList>
    </citation>
    <scope>NUCLEOTIDE SEQUENCE [LARGE SCALE GENOMIC DNA]</scope>
    <source>
        <strain evidence="6 7">BJGMM-B45</strain>
    </source>
</reference>
<evidence type="ECO:0000256" key="5">
    <source>
        <dbReference type="PIRSR" id="PIRSR605493-1"/>
    </source>
</evidence>
<name>W1NAU4_9GAMM</name>
<evidence type="ECO:0000256" key="1">
    <source>
        <dbReference type="ARBA" id="ARBA00001968"/>
    </source>
</evidence>
<dbReference type="Pfam" id="PF03737">
    <property type="entry name" value="RraA-like"/>
    <property type="match status" value="1"/>
</dbReference>
<dbReference type="Proteomes" id="UP000019113">
    <property type="component" value="Unassembled WGS sequence"/>
</dbReference>
<dbReference type="CDD" id="cd16841">
    <property type="entry name" value="RraA_family"/>
    <property type="match status" value="1"/>
</dbReference>